<organism evidence="1 2">
    <name type="scientific">Rhizobium freirei PRF 81</name>
    <dbReference type="NCBI Taxonomy" id="363754"/>
    <lineage>
        <taxon>Bacteria</taxon>
        <taxon>Pseudomonadati</taxon>
        <taxon>Pseudomonadota</taxon>
        <taxon>Alphaproteobacteria</taxon>
        <taxon>Hyphomicrobiales</taxon>
        <taxon>Rhizobiaceae</taxon>
        <taxon>Rhizobium/Agrobacterium group</taxon>
        <taxon>Rhizobium</taxon>
    </lineage>
</organism>
<evidence type="ECO:0000313" key="2">
    <source>
        <dbReference type="Proteomes" id="UP000012429"/>
    </source>
</evidence>
<proteinExistence type="predicted"/>
<accession>N6UFA0</accession>
<dbReference type="STRING" id="363754.RHSP_11718"/>
<gene>
    <name evidence="1" type="ORF">RHSP_11718</name>
</gene>
<dbReference type="EMBL" id="AQHN01000011">
    <property type="protein sequence ID" value="ENN88848.1"/>
    <property type="molecule type" value="Genomic_DNA"/>
</dbReference>
<reference evidence="1 2" key="1">
    <citation type="journal article" date="2012" name="BMC Genomics">
        <title>Genomic basis of broad host range and environmental adaptability of Rhizobium tropici CIAT 899 and Rhizobium sp. PRF 81 which are used in inoculants for common bean (Phaseolus vulgaris L.).</title>
        <authorList>
            <person name="Ormeno-Orrillo E."/>
            <person name="Menna P."/>
            <person name="Almeida L.G."/>
            <person name="Ollero F.J."/>
            <person name="Nicolas M.F."/>
            <person name="Pains Rodrigues E."/>
            <person name="Shigueyoshi Nakatani A."/>
            <person name="Silva Batista J.S."/>
            <person name="Oliveira Chueire L.M."/>
            <person name="Souza R.C."/>
            <person name="Ribeiro Vasconcelos A.T."/>
            <person name="Megias M."/>
            <person name="Hungria M."/>
            <person name="Martinez-Romero E."/>
        </authorList>
    </citation>
    <scope>NUCLEOTIDE SEQUENCE [LARGE SCALE GENOMIC DNA]</scope>
    <source>
        <strain evidence="1 2">PRF 81</strain>
    </source>
</reference>
<dbReference type="AlphaFoldDB" id="N6UFA0"/>
<dbReference type="Proteomes" id="UP000012429">
    <property type="component" value="Unassembled WGS sequence"/>
</dbReference>
<evidence type="ECO:0000313" key="1">
    <source>
        <dbReference type="EMBL" id="ENN88848.1"/>
    </source>
</evidence>
<keyword evidence="2" id="KW-1185">Reference proteome</keyword>
<sequence length="492" mass="52465">MGGDVLLDGVPGLLDCVGNILCGLAADEVHHAGPERTCTDLARHQVGTVKAEGGGGGEDFAFLTQRVVGIGCRVDGLVRCQEAGLRHPEFLGDRSLQELDEGASGLRVLGDGCQRAGSENRLAKFGMRGGGREVEEVGILAELGTFREEGRDEGCLLVHVALRRNREEALRAVAEVRRGNGCHAAGHIFRVLGELAEFLDGGNDLRIVELQRVIDPVIVILRRVQTQHHIFDPVGCRPAGRAARTETDAPGRAAVLDDLVRKLDQVLQGSGNLVAGFLEILRHVPDQRLQVGLVGEGVEGILAVLALVGAVADPAVAGAVVRLDPAGKIVAKRRQVALAGEIGEQARLREDGHVRWRTGLRVDDDLLLVVFRGRIFGVHAGRFGEVVQDAGEERFVLAAPGTEDGQRLALQIGMGGLECVIALPVELGILAGLEFQIGCHGRTGHEGGSGNGHQKQFLHVVVLPNNEIYEPKHASVLCAPFLKALWLPSVIH</sequence>
<name>N6UFA0_9HYPH</name>
<protein>
    <submittedName>
        <fullName evidence="1">Uncharacterized protein</fullName>
    </submittedName>
</protein>
<comment type="caution">
    <text evidence="1">The sequence shown here is derived from an EMBL/GenBank/DDBJ whole genome shotgun (WGS) entry which is preliminary data.</text>
</comment>